<protein>
    <submittedName>
        <fullName evidence="2">Uncharacterized protein</fullName>
    </submittedName>
</protein>
<dbReference type="EMBL" id="KE163643">
    <property type="protein sequence ID" value="EPQ12924.1"/>
    <property type="molecule type" value="Genomic_DNA"/>
</dbReference>
<keyword evidence="3" id="KW-1185">Reference proteome</keyword>
<reference evidence="2 3" key="1">
    <citation type="journal article" date="2013" name="Nat. Commun.">
        <title>Genome analysis reveals insights into physiology and longevity of the Brandt's bat Myotis brandtii.</title>
        <authorList>
            <person name="Seim I."/>
            <person name="Fang X."/>
            <person name="Xiong Z."/>
            <person name="Lobanov A.V."/>
            <person name="Huang Z."/>
            <person name="Ma S."/>
            <person name="Feng Y."/>
            <person name="Turanov A.A."/>
            <person name="Zhu Y."/>
            <person name="Lenz T.L."/>
            <person name="Gerashchenko M.V."/>
            <person name="Fan D."/>
            <person name="Hee Yim S."/>
            <person name="Yao X."/>
            <person name="Jordan D."/>
            <person name="Xiong Y."/>
            <person name="Ma Y."/>
            <person name="Lyapunov A.N."/>
            <person name="Chen G."/>
            <person name="Kulakova O.I."/>
            <person name="Sun Y."/>
            <person name="Lee S.G."/>
            <person name="Bronson R.T."/>
            <person name="Moskalev A.A."/>
            <person name="Sunyaev S.R."/>
            <person name="Zhang G."/>
            <person name="Krogh A."/>
            <person name="Wang J."/>
            <person name="Gladyshev V.N."/>
        </authorList>
    </citation>
    <scope>NUCLEOTIDE SEQUENCE [LARGE SCALE GENOMIC DNA]</scope>
</reference>
<evidence type="ECO:0000256" key="1">
    <source>
        <dbReference type="SAM" id="MobiDB-lite"/>
    </source>
</evidence>
<feature type="compositionally biased region" description="Polar residues" evidence="1">
    <location>
        <begin position="1"/>
        <end position="11"/>
    </location>
</feature>
<evidence type="ECO:0000313" key="2">
    <source>
        <dbReference type="EMBL" id="EPQ12924.1"/>
    </source>
</evidence>
<sequence>MQRVNPPSSRRTGFPNGTFPSLDLEQQLVLGTPFTQPHPIPCSVVTPKLRWKAARPKLINFLVENMEEGQVPAEKGGQELDLPTQEACCTPSSPPPHPMPLQQRPVFARPRP</sequence>
<evidence type="ECO:0000313" key="3">
    <source>
        <dbReference type="Proteomes" id="UP000052978"/>
    </source>
</evidence>
<feature type="region of interest" description="Disordered" evidence="1">
    <location>
        <begin position="84"/>
        <end position="112"/>
    </location>
</feature>
<feature type="region of interest" description="Disordered" evidence="1">
    <location>
        <begin position="1"/>
        <end position="21"/>
    </location>
</feature>
<dbReference type="AlphaFoldDB" id="S7N776"/>
<name>S7N776_MYOBR</name>
<accession>S7N776</accession>
<organism evidence="2 3">
    <name type="scientific">Myotis brandtii</name>
    <name type="common">Brandt's bat</name>
    <dbReference type="NCBI Taxonomy" id="109478"/>
    <lineage>
        <taxon>Eukaryota</taxon>
        <taxon>Metazoa</taxon>
        <taxon>Chordata</taxon>
        <taxon>Craniata</taxon>
        <taxon>Vertebrata</taxon>
        <taxon>Euteleostomi</taxon>
        <taxon>Mammalia</taxon>
        <taxon>Eutheria</taxon>
        <taxon>Laurasiatheria</taxon>
        <taxon>Chiroptera</taxon>
        <taxon>Yangochiroptera</taxon>
        <taxon>Vespertilionidae</taxon>
        <taxon>Myotis</taxon>
    </lineage>
</organism>
<gene>
    <name evidence="2" type="ORF">D623_10012336</name>
</gene>
<dbReference type="Proteomes" id="UP000052978">
    <property type="component" value="Unassembled WGS sequence"/>
</dbReference>
<proteinExistence type="predicted"/>